<feature type="compositionally biased region" description="Basic and acidic residues" evidence="1">
    <location>
        <begin position="35"/>
        <end position="45"/>
    </location>
</feature>
<keyword evidence="3" id="KW-1185">Reference proteome</keyword>
<dbReference type="KEGG" id="nwl:NWFMUON74_41890"/>
<proteinExistence type="predicted"/>
<dbReference type="GeneID" id="80348664"/>
<dbReference type="RefSeq" id="WP_187683492.1">
    <property type="nucleotide sequence ID" value="NZ_AP023396.1"/>
</dbReference>
<accession>A0A7G1KMG0</accession>
<dbReference type="EMBL" id="AP023396">
    <property type="protein sequence ID" value="BCK56417.1"/>
    <property type="molecule type" value="Genomic_DNA"/>
</dbReference>
<evidence type="ECO:0000256" key="1">
    <source>
        <dbReference type="SAM" id="MobiDB-lite"/>
    </source>
</evidence>
<protein>
    <submittedName>
        <fullName evidence="2">Uncharacterized protein</fullName>
    </submittedName>
</protein>
<feature type="region of interest" description="Disordered" evidence="1">
    <location>
        <begin position="29"/>
        <end position="105"/>
    </location>
</feature>
<gene>
    <name evidence="2" type="ORF">NWFMUON74_41890</name>
</gene>
<organism evidence="2 3">
    <name type="scientific">Nocardia wallacei</name>
    <dbReference type="NCBI Taxonomy" id="480035"/>
    <lineage>
        <taxon>Bacteria</taxon>
        <taxon>Bacillati</taxon>
        <taxon>Actinomycetota</taxon>
        <taxon>Actinomycetes</taxon>
        <taxon>Mycobacteriales</taxon>
        <taxon>Nocardiaceae</taxon>
        <taxon>Nocardia</taxon>
    </lineage>
</organism>
<reference evidence="2 3" key="1">
    <citation type="submission" date="2020-08" db="EMBL/GenBank/DDBJ databases">
        <title>Genome Sequencing of Nocardia wallacei strain FMUON74 and assembly.</title>
        <authorList>
            <person name="Toyokawa M."/>
            <person name="Uesaka K."/>
        </authorList>
    </citation>
    <scope>NUCLEOTIDE SEQUENCE [LARGE SCALE GENOMIC DNA]</scope>
    <source>
        <strain evidence="2 3">FMUON74</strain>
    </source>
</reference>
<dbReference type="AlphaFoldDB" id="A0A7G1KMG0"/>
<evidence type="ECO:0000313" key="3">
    <source>
        <dbReference type="Proteomes" id="UP000516173"/>
    </source>
</evidence>
<name>A0A7G1KMG0_9NOCA</name>
<sequence length="105" mass="10930">MHGSTWAIALAALIFLLAALALLTLRIAGTGRRSGRAEPSIRPDAARPAPPHAPPAREIPSTTPTPRQGAAPSGAARAVGPDSAADENGRPKRTNRMAPRDTIER</sequence>
<evidence type="ECO:0000313" key="2">
    <source>
        <dbReference type="EMBL" id="BCK56417.1"/>
    </source>
</evidence>
<dbReference type="Proteomes" id="UP000516173">
    <property type="component" value="Chromosome"/>
</dbReference>